<dbReference type="InterPro" id="IPR001969">
    <property type="entry name" value="Aspartic_peptidase_AS"/>
</dbReference>
<dbReference type="SUPFAM" id="SSF50630">
    <property type="entry name" value="Acid proteases"/>
    <property type="match status" value="1"/>
</dbReference>
<keyword evidence="1" id="KW-0863">Zinc-finger</keyword>
<dbReference type="InterPro" id="IPR001878">
    <property type="entry name" value="Znf_CCHC"/>
</dbReference>
<dbReference type="GO" id="GO:0008270">
    <property type="term" value="F:zinc ion binding"/>
    <property type="evidence" value="ECO:0007669"/>
    <property type="project" value="UniProtKB-KW"/>
</dbReference>
<dbReference type="PROSITE" id="PS50158">
    <property type="entry name" value="ZF_CCHC"/>
    <property type="match status" value="1"/>
</dbReference>
<reference evidence="3" key="2">
    <citation type="submission" date="2020-05" db="UniProtKB">
        <authorList>
            <consortium name="EnsemblMetazoa"/>
        </authorList>
    </citation>
    <scope>IDENTIFICATION</scope>
    <source>
        <strain evidence="3">IAEA</strain>
    </source>
</reference>
<accession>A0A1A9WGD7</accession>
<dbReference type="PROSITE" id="PS00141">
    <property type="entry name" value="ASP_PROTEASE"/>
    <property type="match status" value="1"/>
</dbReference>
<dbReference type="Proteomes" id="UP000091820">
    <property type="component" value="Unassembled WGS sequence"/>
</dbReference>
<proteinExistence type="predicted"/>
<sequence length="186" mass="21060">MILLAERYEDIPPERPTANIQRPHTATLPTISEPISNQRSSCHRCGQDGHYANACTNPQILFCWDCGRQNIRTKDCCRRELTIQARGMSAAHGSESSDDDEMMERPKPAAVLLECKNLVATVNVGGLQLTGMIDTGATKSIIKSHLTNFIPYILSTQQIITRVRMAVHTNQQWRIDCKRRNWQQEL</sequence>
<evidence type="ECO:0000313" key="4">
    <source>
        <dbReference type="Proteomes" id="UP000091820"/>
    </source>
</evidence>
<dbReference type="Gene3D" id="4.10.60.10">
    <property type="entry name" value="Zinc finger, CCHC-type"/>
    <property type="match status" value="1"/>
</dbReference>
<organism evidence="3 4">
    <name type="scientific">Glossina brevipalpis</name>
    <dbReference type="NCBI Taxonomy" id="37001"/>
    <lineage>
        <taxon>Eukaryota</taxon>
        <taxon>Metazoa</taxon>
        <taxon>Ecdysozoa</taxon>
        <taxon>Arthropoda</taxon>
        <taxon>Hexapoda</taxon>
        <taxon>Insecta</taxon>
        <taxon>Pterygota</taxon>
        <taxon>Neoptera</taxon>
        <taxon>Endopterygota</taxon>
        <taxon>Diptera</taxon>
        <taxon>Brachycera</taxon>
        <taxon>Muscomorpha</taxon>
        <taxon>Hippoboscoidea</taxon>
        <taxon>Glossinidae</taxon>
        <taxon>Glossina</taxon>
    </lineage>
</organism>
<dbReference type="EnsemblMetazoa" id="GBRI018764-RA">
    <property type="protein sequence ID" value="GBRI018764-PA"/>
    <property type="gene ID" value="GBRI018764"/>
</dbReference>
<dbReference type="AlphaFoldDB" id="A0A1A9WGD7"/>
<reference evidence="4" key="1">
    <citation type="submission" date="2014-03" db="EMBL/GenBank/DDBJ databases">
        <authorList>
            <person name="Aksoy S."/>
            <person name="Warren W."/>
            <person name="Wilson R.K."/>
        </authorList>
    </citation>
    <scope>NUCLEOTIDE SEQUENCE [LARGE SCALE GENOMIC DNA]</scope>
    <source>
        <strain evidence="4">IAEA</strain>
    </source>
</reference>
<protein>
    <recommendedName>
        <fullName evidence="2">CCHC-type domain-containing protein</fullName>
    </recommendedName>
</protein>
<dbReference type="GO" id="GO:0003676">
    <property type="term" value="F:nucleic acid binding"/>
    <property type="evidence" value="ECO:0007669"/>
    <property type="project" value="InterPro"/>
</dbReference>
<evidence type="ECO:0000256" key="1">
    <source>
        <dbReference type="PROSITE-ProRule" id="PRU00047"/>
    </source>
</evidence>
<dbReference type="GO" id="GO:0006508">
    <property type="term" value="P:proteolysis"/>
    <property type="evidence" value="ECO:0007669"/>
    <property type="project" value="InterPro"/>
</dbReference>
<keyword evidence="4" id="KW-1185">Reference proteome</keyword>
<dbReference type="InterPro" id="IPR021109">
    <property type="entry name" value="Peptidase_aspartic_dom_sf"/>
</dbReference>
<dbReference type="GO" id="GO:0004190">
    <property type="term" value="F:aspartic-type endopeptidase activity"/>
    <property type="evidence" value="ECO:0007669"/>
    <property type="project" value="InterPro"/>
</dbReference>
<feature type="domain" description="CCHC-type" evidence="2">
    <location>
        <begin position="42"/>
        <end position="57"/>
    </location>
</feature>
<keyword evidence="1" id="KW-0862">Zinc</keyword>
<evidence type="ECO:0000259" key="2">
    <source>
        <dbReference type="PROSITE" id="PS50158"/>
    </source>
</evidence>
<dbReference type="STRING" id="37001.A0A1A9WGD7"/>
<keyword evidence="1" id="KW-0479">Metal-binding</keyword>
<dbReference type="VEuPathDB" id="VectorBase:GBRI018764"/>
<evidence type="ECO:0000313" key="3">
    <source>
        <dbReference type="EnsemblMetazoa" id="GBRI018764-PA"/>
    </source>
</evidence>
<dbReference type="SUPFAM" id="SSF57756">
    <property type="entry name" value="Retrovirus zinc finger-like domains"/>
    <property type="match status" value="1"/>
</dbReference>
<name>A0A1A9WGD7_9MUSC</name>
<dbReference type="InterPro" id="IPR036875">
    <property type="entry name" value="Znf_CCHC_sf"/>
</dbReference>